<dbReference type="GO" id="GO:0008777">
    <property type="term" value="F:acetylornithine deacetylase activity"/>
    <property type="evidence" value="ECO:0007669"/>
    <property type="project" value="TreeGrafter"/>
</dbReference>
<dbReference type="GO" id="GO:0008270">
    <property type="term" value="F:zinc ion binding"/>
    <property type="evidence" value="ECO:0007669"/>
    <property type="project" value="InterPro"/>
</dbReference>
<evidence type="ECO:0000256" key="2">
    <source>
        <dbReference type="ARBA" id="ARBA00006247"/>
    </source>
</evidence>
<dbReference type="InterPro" id="IPR001261">
    <property type="entry name" value="ArgE/DapE_CS"/>
</dbReference>
<dbReference type="PROSITE" id="PS00758">
    <property type="entry name" value="ARGE_DAPE_CPG2_1"/>
    <property type="match status" value="1"/>
</dbReference>
<dbReference type="GO" id="GO:0006508">
    <property type="term" value="P:proteolysis"/>
    <property type="evidence" value="ECO:0007669"/>
    <property type="project" value="UniProtKB-KW"/>
</dbReference>
<evidence type="ECO:0000256" key="1">
    <source>
        <dbReference type="ARBA" id="ARBA00001947"/>
    </source>
</evidence>
<proteinExistence type="inferred from homology"/>
<evidence type="ECO:0000313" key="9">
    <source>
        <dbReference type="EMBL" id="GGI66373.1"/>
    </source>
</evidence>
<dbReference type="Gene3D" id="3.40.630.10">
    <property type="entry name" value="Zn peptidases"/>
    <property type="match status" value="2"/>
</dbReference>
<evidence type="ECO:0000256" key="3">
    <source>
        <dbReference type="ARBA" id="ARBA00022670"/>
    </source>
</evidence>
<dbReference type="InterPro" id="IPR036264">
    <property type="entry name" value="Bact_exopeptidase_dim_dom"/>
</dbReference>
<evidence type="ECO:0000256" key="4">
    <source>
        <dbReference type="ARBA" id="ARBA00022723"/>
    </source>
</evidence>
<dbReference type="Pfam" id="PF01546">
    <property type="entry name" value="Peptidase_M20"/>
    <property type="match status" value="1"/>
</dbReference>
<keyword evidence="10" id="KW-1185">Reference proteome</keyword>
<keyword evidence="6" id="KW-0862">Zinc</keyword>
<dbReference type="NCBIfam" id="TIGR01887">
    <property type="entry name" value="dipeptidaselike"/>
    <property type="match status" value="1"/>
</dbReference>
<dbReference type="RefSeq" id="WP_188368199.1">
    <property type="nucleotide sequence ID" value="NZ_BMDT01000010.1"/>
</dbReference>
<name>A0A917JG92_9ENTE</name>
<dbReference type="InterPro" id="IPR050072">
    <property type="entry name" value="Peptidase_M20A"/>
</dbReference>
<dbReference type="PANTHER" id="PTHR43808:SF31">
    <property type="entry name" value="N-ACETYL-L-CITRULLINE DEACETYLASE"/>
    <property type="match status" value="1"/>
</dbReference>
<keyword evidence="5" id="KW-0378">Hydrolase</keyword>
<keyword evidence="8" id="KW-0482">Metalloprotease</keyword>
<dbReference type="PANTHER" id="PTHR43808">
    <property type="entry name" value="ACETYLORNITHINE DEACETYLASE"/>
    <property type="match status" value="1"/>
</dbReference>
<reference evidence="9" key="2">
    <citation type="submission" date="2020-09" db="EMBL/GenBank/DDBJ databases">
        <authorList>
            <person name="Sun Q."/>
            <person name="Sedlacek I."/>
        </authorList>
    </citation>
    <scope>NUCLEOTIDE SEQUENCE</scope>
    <source>
        <strain evidence="9">CCM 8433</strain>
    </source>
</reference>
<dbReference type="EMBL" id="BMDT01000010">
    <property type="protein sequence ID" value="GGI66373.1"/>
    <property type="molecule type" value="Genomic_DNA"/>
</dbReference>
<dbReference type="InterPro" id="IPR010964">
    <property type="entry name" value="M20A_pepV-rel"/>
</dbReference>
<reference evidence="9" key="1">
    <citation type="journal article" date="2014" name="Int. J. Syst. Evol. Microbiol.">
        <title>Complete genome sequence of Corynebacterium casei LMG S-19264T (=DSM 44701T), isolated from a smear-ripened cheese.</title>
        <authorList>
            <consortium name="US DOE Joint Genome Institute (JGI-PGF)"/>
            <person name="Walter F."/>
            <person name="Albersmeier A."/>
            <person name="Kalinowski J."/>
            <person name="Ruckert C."/>
        </authorList>
    </citation>
    <scope>NUCLEOTIDE SEQUENCE</scope>
    <source>
        <strain evidence="9">CCM 8433</strain>
    </source>
</reference>
<accession>A0A917JG92</accession>
<dbReference type="Proteomes" id="UP000622610">
    <property type="component" value="Unassembled WGS sequence"/>
</dbReference>
<dbReference type="GO" id="GO:0006526">
    <property type="term" value="P:L-arginine biosynthetic process"/>
    <property type="evidence" value="ECO:0007669"/>
    <property type="project" value="TreeGrafter"/>
</dbReference>
<organism evidence="9 10">
    <name type="scientific">Enterococcus alcedinis</name>
    <dbReference type="NCBI Taxonomy" id="1274384"/>
    <lineage>
        <taxon>Bacteria</taxon>
        <taxon>Bacillati</taxon>
        <taxon>Bacillota</taxon>
        <taxon>Bacilli</taxon>
        <taxon>Lactobacillales</taxon>
        <taxon>Enterococcaceae</taxon>
        <taxon>Enterococcus</taxon>
    </lineage>
</organism>
<dbReference type="AlphaFoldDB" id="A0A917JG92"/>
<evidence type="ECO:0000256" key="5">
    <source>
        <dbReference type="ARBA" id="ARBA00022801"/>
    </source>
</evidence>
<evidence type="ECO:0000256" key="7">
    <source>
        <dbReference type="ARBA" id="ARBA00022997"/>
    </source>
</evidence>
<protein>
    <submittedName>
        <fullName evidence="9">Peptidase M20</fullName>
    </submittedName>
</protein>
<dbReference type="GO" id="GO:0008237">
    <property type="term" value="F:metallopeptidase activity"/>
    <property type="evidence" value="ECO:0007669"/>
    <property type="project" value="UniProtKB-KW"/>
</dbReference>
<comment type="similarity">
    <text evidence="2">Belongs to the peptidase M20A family.</text>
</comment>
<dbReference type="SUPFAM" id="SSF53187">
    <property type="entry name" value="Zn-dependent exopeptidases"/>
    <property type="match status" value="1"/>
</dbReference>
<evidence type="ECO:0000256" key="8">
    <source>
        <dbReference type="ARBA" id="ARBA00023049"/>
    </source>
</evidence>
<comment type="cofactor">
    <cofactor evidence="1">
        <name>Zn(2+)</name>
        <dbReference type="ChEBI" id="CHEBI:29105"/>
    </cofactor>
</comment>
<evidence type="ECO:0000313" key="10">
    <source>
        <dbReference type="Proteomes" id="UP000622610"/>
    </source>
</evidence>
<dbReference type="SUPFAM" id="SSF55031">
    <property type="entry name" value="Bacterial exopeptidase dimerisation domain"/>
    <property type="match status" value="1"/>
</dbReference>
<dbReference type="GO" id="GO:0016805">
    <property type="term" value="F:dipeptidase activity"/>
    <property type="evidence" value="ECO:0007669"/>
    <property type="project" value="UniProtKB-KW"/>
</dbReference>
<dbReference type="InterPro" id="IPR002933">
    <property type="entry name" value="Peptidase_M20"/>
</dbReference>
<keyword evidence="3" id="KW-0645">Protease</keyword>
<keyword evidence="7" id="KW-0224">Dipeptidase</keyword>
<sequence length="433" mass="48009">MKPSIKALIEANKEDFYKDLARLIAIPSVKGPAESGAPYGVENKKVLEEVIEIATSYGFTPHLVDDCVAYIQVGQGSDYLGIMGHLDVVEAGGQWTSPPFTLTQRDGKLFARGILDNKGPIFSCLYGLKLLIDNGYPINRTLRILFGTDEESGSSDIPRYLKYEKAPTFAFTPDCKYPVVYGERGIIAVEYETNFTPELLAAVSEIQGEQDRSFVPDYLSCLVDGQMIEVIGKRAPSNAPDLGKNAITLLAKELHNLPIATELQSYFRWIAESLHDKHYGEGLNMNWQDEMSGVLNVTPYLLEKTETGFKLGLSIRYPVSFTEEEVVNGLRQAAYSNETKVTVVRSMPSILHDKNLPEIAQLSRAYDEVTGLDSTPVTTTGATYARFLPNTVAFGPSFPGQKGIAHNVDEYMDESDLLLNMEIYMHAILNMCE</sequence>
<comment type="caution">
    <text evidence="9">The sequence shown here is derived from an EMBL/GenBank/DDBJ whole genome shotgun (WGS) entry which is preliminary data.</text>
</comment>
<gene>
    <name evidence="9" type="ORF">GCM10011482_20270</name>
</gene>
<evidence type="ECO:0000256" key="6">
    <source>
        <dbReference type="ARBA" id="ARBA00022833"/>
    </source>
</evidence>
<keyword evidence="4" id="KW-0479">Metal-binding</keyword>